<comment type="similarity">
    <text evidence="2">Belongs to the oxygen-dependent FAD-linked oxidoreductase family.</text>
</comment>
<dbReference type="OrthoDB" id="415825at2759"/>
<evidence type="ECO:0000256" key="3">
    <source>
        <dbReference type="ARBA" id="ARBA00022630"/>
    </source>
</evidence>
<keyword evidence="9" id="KW-1185">Reference proteome</keyword>
<name>A0A1Y2EHB5_9PEZI</name>
<reference evidence="8 9" key="1">
    <citation type="submission" date="2016-07" db="EMBL/GenBank/DDBJ databases">
        <title>Pervasive Adenine N6-methylation of Active Genes in Fungi.</title>
        <authorList>
            <consortium name="DOE Joint Genome Institute"/>
            <person name="Mondo S.J."/>
            <person name="Dannebaum R.O."/>
            <person name="Kuo R.C."/>
            <person name="Labutti K."/>
            <person name="Haridas S."/>
            <person name="Kuo A."/>
            <person name="Salamov A."/>
            <person name="Ahrendt S.R."/>
            <person name="Lipzen A."/>
            <person name="Sullivan W."/>
            <person name="Andreopoulos W.B."/>
            <person name="Clum A."/>
            <person name="Lindquist E."/>
            <person name="Daum C."/>
            <person name="Ramamoorthy G.K."/>
            <person name="Gryganskyi A."/>
            <person name="Culley D."/>
            <person name="Magnuson J.K."/>
            <person name="James T.Y."/>
            <person name="O'Malley M.A."/>
            <person name="Stajich J.E."/>
            <person name="Spatafora J.W."/>
            <person name="Visel A."/>
            <person name="Grigoriev I.V."/>
        </authorList>
    </citation>
    <scope>NUCLEOTIDE SEQUENCE [LARGE SCALE GENOMIC DNA]</scope>
    <source>
        <strain evidence="8 9">CBS 129021</strain>
    </source>
</reference>
<keyword evidence="5" id="KW-0560">Oxidoreductase</keyword>
<dbReference type="STRING" id="1141098.A0A1Y2EHB5"/>
<dbReference type="GO" id="GO:0071949">
    <property type="term" value="F:FAD binding"/>
    <property type="evidence" value="ECO:0007669"/>
    <property type="project" value="InterPro"/>
</dbReference>
<dbReference type="InterPro" id="IPR016169">
    <property type="entry name" value="FAD-bd_PCMH_sub2"/>
</dbReference>
<proteinExistence type="inferred from homology"/>
<dbReference type="Pfam" id="PF01565">
    <property type="entry name" value="FAD_binding_4"/>
    <property type="match status" value="1"/>
</dbReference>
<dbReference type="RefSeq" id="XP_040720551.1">
    <property type="nucleotide sequence ID" value="XM_040864682.1"/>
</dbReference>
<comment type="cofactor">
    <cofactor evidence="1">
        <name>FAD</name>
        <dbReference type="ChEBI" id="CHEBI:57692"/>
    </cofactor>
</comment>
<evidence type="ECO:0000256" key="2">
    <source>
        <dbReference type="ARBA" id="ARBA00005466"/>
    </source>
</evidence>
<dbReference type="PANTHER" id="PTHR42973">
    <property type="entry name" value="BINDING OXIDOREDUCTASE, PUTATIVE (AFU_ORTHOLOGUE AFUA_1G17690)-RELATED"/>
    <property type="match status" value="1"/>
</dbReference>
<evidence type="ECO:0000313" key="8">
    <source>
        <dbReference type="EMBL" id="ORY70959.1"/>
    </source>
</evidence>
<accession>A0A1Y2EHB5</accession>
<dbReference type="Gene3D" id="3.30.465.10">
    <property type="match status" value="1"/>
</dbReference>
<dbReference type="InterPro" id="IPR012951">
    <property type="entry name" value="BBE"/>
</dbReference>
<dbReference type="PROSITE" id="PS51387">
    <property type="entry name" value="FAD_PCMH"/>
    <property type="match status" value="1"/>
</dbReference>
<dbReference type="InterPro" id="IPR016166">
    <property type="entry name" value="FAD-bd_PCMH"/>
</dbReference>
<protein>
    <recommendedName>
        <fullName evidence="7">FAD-binding PCMH-type domain-containing protein</fullName>
    </recommendedName>
</protein>
<dbReference type="InParanoid" id="A0A1Y2EHB5"/>
<dbReference type="AlphaFoldDB" id="A0A1Y2EHB5"/>
<sequence length="498" mass="54031">MRCFSTLCLGLSAITLSQAAAFNKRAALDDCLQSSSAPSDVLGSDDWKLDVAPFNTRVNFTPVAIAVPTKIEHVQSAIACAVKLGIKVTPKCGGHSYASLGLGGEDGHLVLELDRMSNVSLNTETNVATIQAGARLGHVASELFNQGKRDFSHGTCPGVGVSGHALHGGYGMSSHTHGLATDWIKSATIVLANSSIITASASSNADLFWALRGAGSNFGVVVSYEFNTFAVPANVTWFAASLPWNKSNAVANLEALEEYVNTTMPAELNMRVFASGFLTQLEGQFFGDVAGLKSALAPLFNKTGGTIQQAQTVGWLEALAHYGNMKLDQTHPYSMQETFYSKSLELPSLHGATASAFVDYWFTTAKNITTSRMWYFQIDLHGGAHSAVTNGDFSLSSYAHRDKLYLIEFYDRVSRPPYPADGHTFLDGWVSAVTDTLKEDEWGMYINYADTSLDRETAQRVYWGKGLERLRGVKERFDPDEVFYYPQSVNPKTGAGTK</sequence>
<evidence type="ECO:0000256" key="5">
    <source>
        <dbReference type="ARBA" id="ARBA00023002"/>
    </source>
</evidence>
<feature type="chain" id="PRO_5012576034" description="FAD-binding PCMH-type domain-containing protein" evidence="6">
    <location>
        <begin position="20"/>
        <end position="498"/>
    </location>
</feature>
<dbReference type="GO" id="GO:0016491">
    <property type="term" value="F:oxidoreductase activity"/>
    <property type="evidence" value="ECO:0007669"/>
    <property type="project" value="UniProtKB-KW"/>
</dbReference>
<keyword evidence="6" id="KW-0732">Signal</keyword>
<evidence type="ECO:0000256" key="6">
    <source>
        <dbReference type="SAM" id="SignalP"/>
    </source>
</evidence>
<dbReference type="EMBL" id="MCFJ01000001">
    <property type="protein sequence ID" value="ORY70959.1"/>
    <property type="molecule type" value="Genomic_DNA"/>
</dbReference>
<feature type="signal peptide" evidence="6">
    <location>
        <begin position="1"/>
        <end position="19"/>
    </location>
</feature>
<feature type="domain" description="FAD-binding PCMH-type" evidence="7">
    <location>
        <begin position="58"/>
        <end position="231"/>
    </location>
</feature>
<keyword evidence="3" id="KW-0285">Flavoprotein</keyword>
<keyword evidence="4" id="KW-0274">FAD</keyword>
<gene>
    <name evidence="8" type="ORF">BCR38DRAFT_491769</name>
</gene>
<dbReference type="Proteomes" id="UP000193689">
    <property type="component" value="Unassembled WGS sequence"/>
</dbReference>
<dbReference type="SUPFAM" id="SSF56176">
    <property type="entry name" value="FAD-binding/transporter-associated domain-like"/>
    <property type="match status" value="1"/>
</dbReference>
<comment type="caution">
    <text evidence="8">The sequence shown here is derived from an EMBL/GenBank/DDBJ whole genome shotgun (WGS) entry which is preliminary data.</text>
</comment>
<dbReference type="GeneID" id="63780894"/>
<organism evidence="8 9">
    <name type="scientific">Pseudomassariella vexata</name>
    <dbReference type="NCBI Taxonomy" id="1141098"/>
    <lineage>
        <taxon>Eukaryota</taxon>
        <taxon>Fungi</taxon>
        <taxon>Dikarya</taxon>
        <taxon>Ascomycota</taxon>
        <taxon>Pezizomycotina</taxon>
        <taxon>Sordariomycetes</taxon>
        <taxon>Xylariomycetidae</taxon>
        <taxon>Amphisphaeriales</taxon>
        <taxon>Pseudomassariaceae</taxon>
        <taxon>Pseudomassariella</taxon>
    </lineage>
</organism>
<dbReference type="InterPro" id="IPR036318">
    <property type="entry name" value="FAD-bd_PCMH-like_sf"/>
</dbReference>
<dbReference type="Gene3D" id="3.40.462.20">
    <property type="match status" value="1"/>
</dbReference>
<dbReference type="Pfam" id="PF08031">
    <property type="entry name" value="BBE"/>
    <property type="match status" value="1"/>
</dbReference>
<evidence type="ECO:0000313" key="9">
    <source>
        <dbReference type="Proteomes" id="UP000193689"/>
    </source>
</evidence>
<dbReference type="InterPro" id="IPR050416">
    <property type="entry name" value="FAD-linked_Oxidoreductase"/>
</dbReference>
<dbReference type="PANTHER" id="PTHR42973:SF39">
    <property type="entry name" value="FAD-BINDING PCMH-TYPE DOMAIN-CONTAINING PROTEIN"/>
    <property type="match status" value="1"/>
</dbReference>
<evidence type="ECO:0000256" key="4">
    <source>
        <dbReference type="ARBA" id="ARBA00022827"/>
    </source>
</evidence>
<evidence type="ECO:0000256" key="1">
    <source>
        <dbReference type="ARBA" id="ARBA00001974"/>
    </source>
</evidence>
<evidence type="ECO:0000259" key="7">
    <source>
        <dbReference type="PROSITE" id="PS51387"/>
    </source>
</evidence>
<dbReference type="InterPro" id="IPR006094">
    <property type="entry name" value="Oxid_FAD_bind_N"/>
</dbReference>